<name>A0ABN3WG32_STRTU</name>
<reference evidence="1 2" key="1">
    <citation type="journal article" date="2019" name="Int. J. Syst. Evol. Microbiol.">
        <title>The Global Catalogue of Microorganisms (GCM) 10K type strain sequencing project: providing services to taxonomists for standard genome sequencing and annotation.</title>
        <authorList>
            <consortium name="The Broad Institute Genomics Platform"/>
            <consortium name="The Broad Institute Genome Sequencing Center for Infectious Disease"/>
            <person name="Wu L."/>
            <person name="Ma J."/>
        </authorList>
    </citation>
    <scope>NUCLEOTIDE SEQUENCE [LARGE SCALE GENOMIC DNA]</scope>
    <source>
        <strain evidence="1 2">JCM 4087</strain>
    </source>
</reference>
<accession>A0ABN3WG32</accession>
<dbReference type="EMBL" id="BAAAXZ010000025">
    <property type="protein sequence ID" value="GAA2913159.1"/>
    <property type="molecule type" value="Genomic_DNA"/>
</dbReference>
<dbReference type="Proteomes" id="UP001501102">
    <property type="component" value="Unassembled WGS sequence"/>
</dbReference>
<organism evidence="1 2">
    <name type="scientific">Streptomyces thioluteus</name>
    <dbReference type="NCBI Taxonomy" id="66431"/>
    <lineage>
        <taxon>Bacteria</taxon>
        <taxon>Bacillati</taxon>
        <taxon>Actinomycetota</taxon>
        <taxon>Actinomycetes</taxon>
        <taxon>Kitasatosporales</taxon>
        <taxon>Streptomycetaceae</taxon>
        <taxon>Streptomyces</taxon>
    </lineage>
</organism>
<gene>
    <name evidence="1" type="ORF">GCM10020221_06070</name>
</gene>
<evidence type="ECO:0000313" key="1">
    <source>
        <dbReference type="EMBL" id="GAA2913159.1"/>
    </source>
</evidence>
<keyword evidence="2" id="KW-1185">Reference proteome</keyword>
<sequence>MARQAADELLLVEELDAAGAVDEEVLEEAVEDDVVVDADFAGLLLDEVPRLSLR</sequence>
<comment type="caution">
    <text evidence="1">The sequence shown here is derived from an EMBL/GenBank/DDBJ whole genome shotgun (WGS) entry which is preliminary data.</text>
</comment>
<proteinExistence type="predicted"/>
<protein>
    <submittedName>
        <fullName evidence="1">Uncharacterized protein</fullName>
    </submittedName>
</protein>
<evidence type="ECO:0000313" key="2">
    <source>
        <dbReference type="Proteomes" id="UP001501102"/>
    </source>
</evidence>